<proteinExistence type="predicted"/>
<gene>
    <name evidence="1" type="ORF">EM308_03960</name>
</gene>
<sequence length="122" mass="14259">MKSQREVERLYYKLIQDVKTNDFYTKVNLENRVNCYVCDSCGNITKTKDIDAGVTPMFFSCEKCGQRARSTFFNDIVPNKQPTIEWYRPSLHECLKMRSKEAALDHVLNGGLNFRKITHDKN</sequence>
<dbReference type="AlphaFoldDB" id="A0AAC9I2F5"/>
<organism evidence="1 2">
    <name type="scientific">Flavobacterium gilvum</name>
    <dbReference type="NCBI Taxonomy" id="1492737"/>
    <lineage>
        <taxon>Bacteria</taxon>
        <taxon>Pseudomonadati</taxon>
        <taxon>Bacteroidota</taxon>
        <taxon>Flavobacteriia</taxon>
        <taxon>Flavobacteriales</taxon>
        <taxon>Flavobacteriaceae</taxon>
        <taxon>Flavobacterium</taxon>
    </lineage>
</organism>
<name>A0AAC9I2F5_9FLAO</name>
<keyword evidence="2" id="KW-1185">Reference proteome</keyword>
<protein>
    <submittedName>
        <fullName evidence="1">Uncharacterized protein</fullName>
    </submittedName>
</protein>
<evidence type="ECO:0000313" key="1">
    <source>
        <dbReference type="EMBL" id="AOW08720.1"/>
    </source>
</evidence>
<dbReference type="RefSeq" id="WP_035635966.1">
    <property type="nucleotide sequence ID" value="NZ_CP017479.1"/>
</dbReference>
<accession>A0AAC9I2F5</accession>
<dbReference type="EMBL" id="CP017479">
    <property type="protein sequence ID" value="AOW08720.1"/>
    <property type="molecule type" value="Genomic_DNA"/>
</dbReference>
<evidence type="ECO:0000313" key="2">
    <source>
        <dbReference type="Proteomes" id="UP000175968"/>
    </source>
</evidence>
<dbReference type="KEGG" id="fgl:EM308_03960"/>
<dbReference type="Proteomes" id="UP000175968">
    <property type="component" value="Chromosome"/>
</dbReference>
<reference evidence="1 2" key="1">
    <citation type="submission" date="2016-10" db="EMBL/GenBank/DDBJ databases">
        <title>Flavobacterium gilvum sp. nov., isolated from stream water.</title>
        <authorList>
            <person name="Shin S.-K."/>
            <person name="Cho Y.-J."/>
            <person name="Yi H."/>
        </authorList>
    </citation>
    <scope>NUCLEOTIDE SEQUENCE [LARGE SCALE GENOMIC DNA]</scope>
    <source>
        <strain evidence="1 2">EM1308</strain>
    </source>
</reference>